<evidence type="ECO:0000313" key="3">
    <source>
        <dbReference type="EMBL" id="CAF9916144.1"/>
    </source>
</evidence>
<name>A0A8H3F122_9LECA</name>
<keyword evidence="1" id="KW-0175">Coiled coil</keyword>
<feature type="region of interest" description="Disordered" evidence="2">
    <location>
        <begin position="213"/>
        <end position="256"/>
    </location>
</feature>
<feature type="coiled-coil region" evidence="1">
    <location>
        <begin position="145"/>
        <end position="172"/>
    </location>
</feature>
<protein>
    <submittedName>
        <fullName evidence="3">Uncharacterized protein</fullName>
    </submittedName>
</protein>
<keyword evidence="4" id="KW-1185">Reference proteome</keyword>
<dbReference type="OrthoDB" id="8062037at2759"/>
<feature type="region of interest" description="Disordered" evidence="2">
    <location>
        <begin position="269"/>
        <end position="296"/>
    </location>
</feature>
<evidence type="ECO:0000256" key="1">
    <source>
        <dbReference type="SAM" id="Coils"/>
    </source>
</evidence>
<dbReference type="Proteomes" id="UP000664534">
    <property type="component" value="Unassembled WGS sequence"/>
</dbReference>
<organism evidence="3 4">
    <name type="scientific">Imshaugia aleurites</name>
    <dbReference type="NCBI Taxonomy" id="172621"/>
    <lineage>
        <taxon>Eukaryota</taxon>
        <taxon>Fungi</taxon>
        <taxon>Dikarya</taxon>
        <taxon>Ascomycota</taxon>
        <taxon>Pezizomycotina</taxon>
        <taxon>Lecanoromycetes</taxon>
        <taxon>OSLEUM clade</taxon>
        <taxon>Lecanoromycetidae</taxon>
        <taxon>Lecanorales</taxon>
        <taxon>Lecanorineae</taxon>
        <taxon>Parmeliaceae</taxon>
        <taxon>Imshaugia</taxon>
    </lineage>
</organism>
<reference evidence="3" key="1">
    <citation type="submission" date="2021-03" db="EMBL/GenBank/DDBJ databases">
        <authorList>
            <person name="Tagirdzhanova G."/>
        </authorList>
    </citation>
    <scope>NUCLEOTIDE SEQUENCE</scope>
</reference>
<gene>
    <name evidence="3" type="ORF">IMSHALPRED_002990</name>
</gene>
<proteinExistence type="predicted"/>
<accession>A0A8H3F122</accession>
<evidence type="ECO:0000313" key="4">
    <source>
        <dbReference type="Proteomes" id="UP000664534"/>
    </source>
</evidence>
<dbReference type="AlphaFoldDB" id="A0A8H3F122"/>
<evidence type="ECO:0000256" key="2">
    <source>
        <dbReference type="SAM" id="MobiDB-lite"/>
    </source>
</evidence>
<dbReference type="EMBL" id="CAJPDT010000016">
    <property type="protein sequence ID" value="CAF9916144.1"/>
    <property type="molecule type" value="Genomic_DNA"/>
</dbReference>
<comment type="caution">
    <text evidence="3">The sequence shown here is derived from an EMBL/GenBank/DDBJ whole genome shotgun (WGS) entry which is preliminary data.</text>
</comment>
<sequence length="400" mass="44224">MPLVVTRWDPKEILEIGQEIAGIKCVGQAKTKPRRCRYSIARANYQQASEILLQMSRNNISAPGVDNALAPLARLLICRHWDHQDQVGEVVAEWRNRIQRSQIVAAGHLRENAQIEHHATRQEGEPAGRERATARRKIAIAHHEKELACREVERLRRDVAIARQEAGMARRDAAMARQETEIARRDAAIARQETRNLRLEAARNLEVRNAIAQHTVPSSAAGRPRSTTRSRTIEASRPDLAPSSSCHPERPPVVPIDRNAASIPLEAISRAERRPATTAPLSNLRPRPTEEDSNLPSIGGDCSICLHDIGHEGIDMSSLVNKGPSLTHDFPTPADAEWKLADSNCGTAAPDGLREVSMMEGGTHLKGKDAVMGTGYKHVCFENYTTESLRIDGVREEAYG</sequence>